<keyword evidence="2" id="KW-1185">Reference proteome</keyword>
<protein>
    <submittedName>
        <fullName evidence="1">Uncharacterized protein</fullName>
    </submittedName>
</protein>
<proteinExistence type="predicted"/>
<reference evidence="2" key="1">
    <citation type="journal article" date="2023" name="G3 (Bethesda)">
        <title>Genome assembly and association tests identify interacting loci associated with vigor, precocity, and sex in interspecific pistachio rootstocks.</title>
        <authorList>
            <person name="Palmer W."/>
            <person name="Jacygrad E."/>
            <person name="Sagayaradj S."/>
            <person name="Cavanaugh K."/>
            <person name="Han R."/>
            <person name="Bertier L."/>
            <person name="Beede B."/>
            <person name="Kafkas S."/>
            <person name="Golino D."/>
            <person name="Preece J."/>
            <person name="Michelmore R."/>
        </authorList>
    </citation>
    <scope>NUCLEOTIDE SEQUENCE [LARGE SCALE GENOMIC DNA]</scope>
</reference>
<comment type="caution">
    <text evidence="1">The sequence shown here is derived from an EMBL/GenBank/DDBJ whole genome shotgun (WGS) entry which is preliminary data.</text>
</comment>
<evidence type="ECO:0000313" key="2">
    <source>
        <dbReference type="Proteomes" id="UP001164250"/>
    </source>
</evidence>
<gene>
    <name evidence="1" type="ORF">Patl1_20099</name>
</gene>
<organism evidence="1 2">
    <name type="scientific">Pistacia atlantica</name>
    <dbReference type="NCBI Taxonomy" id="434234"/>
    <lineage>
        <taxon>Eukaryota</taxon>
        <taxon>Viridiplantae</taxon>
        <taxon>Streptophyta</taxon>
        <taxon>Embryophyta</taxon>
        <taxon>Tracheophyta</taxon>
        <taxon>Spermatophyta</taxon>
        <taxon>Magnoliopsida</taxon>
        <taxon>eudicotyledons</taxon>
        <taxon>Gunneridae</taxon>
        <taxon>Pentapetalae</taxon>
        <taxon>rosids</taxon>
        <taxon>malvids</taxon>
        <taxon>Sapindales</taxon>
        <taxon>Anacardiaceae</taxon>
        <taxon>Pistacia</taxon>
    </lineage>
</organism>
<dbReference type="EMBL" id="CM047900">
    <property type="protein sequence ID" value="KAJ0099179.1"/>
    <property type="molecule type" value="Genomic_DNA"/>
</dbReference>
<name>A0ACC1BJJ6_9ROSI</name>
<sequence>MFVGPSSLSLFERGGRVRWDEDNLGEIEANKPVRQKITEPKTPYHPRINDDGSLSPIRGSFNECIDSVTDAMDAEELRTALNDVASSSKQTSGPSGWSSSEDEADPMEQDEEDSEMGRSLSFKEHRKAHYDEYLTVKELRRNGSVLDDVDEDEGEKQNEGRSASSSSVSAGVKCIDIKGETANPPQQSSAPPTNGA</sequence>
<evidence type="ECO:0000313" key="1">
    <source>
        <dbReference type="EMBL" id="KAJ0099179.1"/>
    </source>
</evidence>
<dbReference type="Proteomes" id="UP001164250">
    <property type="component" value="Chromosome 4"/>
</dbReference>
<accession>A0ACC1BJJ6</accession>